<accession>A0A8S4B5B3</accession>
<evidence type="ECO:0000313" key="3">
    <source>
        <dbReference type="Proteomes" id="UP000677803"/>
    </source>
</evidence>
<proteinExistence type="predicted"/>
<name>A0A8S4B5B3_9TELE</name>
<comment type="caution">
    <text evidence="2">The sequence shown here is derived from an EMBL/GenBank/DDBJ whole genome shotgun (WGS) entry which is preliminary data.</text>
</comment>
<dbReference type="EMBL" id="CAJRST010015557">
    <property type="protein sequence ID" value="CAG5932477.1"/>
    <property type="molecule type" value="Genomic_DNA"/>
</dbReference>
<gene>
    <name evidence="2" type="ORF">MMEN_LOCUS13352</name>
</gene>
<evidence type="ECO:0000313" key="2">
    <source>
        <dbReference type="EMBL" id="CAG5932477.1"/>
    </source>
</evidence>
<feature type="non-terminal residue" evidence="2">
    <location>
        <position position="1"/>
    </location>
</feature>
<evidence type="ECO:0000256" key="1">
    <source>
        <dbReference type="SAM" id="MobiDB-lite"/>
    </source>
</evidence>
<reference evidence="2" key="1">
    <citation type="submission" date="2021-05" db="EMBL/GenBank/DDBJ databases">
        <authorList>
            <person name="Tigano A."/>
        </authorList>
    </citation>
    <scope>NUCLEOTIDE SEQUENCE</scope>
</reference>
<protein>
    <submittedName>
        <fullName evidence="2">(Atlantic silverside) hypothetical protein</fullName>
    </submittedName>
</protein>
<dbReference type="AlphaFoldDB" id="A0A8S4B5B3"/>
<feature type="region of interest" description="Disordered" evidence="1">
    <location>
        <begin position="185"/>
        <end position="216"/>
    </location>
</feature>
<dbReference type="Proteomes" id="UP000677803">
    <property type="component" value="Unassembled WGS sequence"/>
</dbReference>
<sequence length="216" mass="23688">FLPLCVCFQRDAGVQRLSRHFLWSEFSDDRRLFHQEFVFDVLLFAVGRGFSWPDVVRAAELAKSLFPQMDGQQTQQLTIPINPVFICFPNLTSVHQHDFTRLLTDGCFRRSRLFQAVAGGAKTSTVQIQLQVDLPPIPCPLNKGAVGRVQAAVGASLGQVAASLQQEAFLLTDILQIKLQLAAPATRGQHSPSPTQPPARAKTKAKGGLKESVKAA</sequence>
<dbReference type="OrthoDB" id="6103133at2759"/>
<organism evidence="2 3">
    <name type="scientific">Menidia menidia</name>
    <name type="common">Atlantic silverside</name>
    <dbReference type="NCBI Taxonomy" id="238744"/>
    <lineage>
        <taxon>Eukaryota</taxon>
        <taxon>Metazoa</taxon>
        <taxon>Chordata</taxon>
        <taxon>Craniata</taxon>
        <taxon>Vertebrata</taxon>
        <taxon>Euteleostomi</taxon>
        <taxon>Actinopterygii</taxon>
        <taxon>Neopterygii</taxon>
        <taxon>Teleostei</taxon>
        <taxon>Neoteleostei</taxon>
        <taxon>Acanthomorphata</taxon>
        <taxon>Ovalentaria</taxon>
        <taxon>Atherinomorphae</taxon>
        <taxon>Atheriniformes</taxon>
        <taxon>Atherinopsidae</taxon>
        <taxon>Menidiinae</taxon>
        <taxon>Menidia</taxon>
    </lineage>
</organism>
<keyword evidence="3" id="KW-1185">Reference proteome</keyword>